<proteinExistence type="predicted"/>
<protein>
    <submittedName>
        <fullName evidence="1">Uncharacterized protein</fullName>
    </submittedName>
</protein>
<reference evidence="1" key="1">
    <citation type="submission" date="2022-11" db="EMBL/GenBank/DDBJ databases">
        <title>Genome Sequence of Boeremia exigua.</title>
        <authorList>
            <person name="Buettner E."/>
        </authorList>
    </citation>
    <scope>NUCLEOTIDE SEQUENCE</scope>
    <source>
        <strain evidence="1">CU02</strain>
    </source>
</reference>
<name>A0ACC2I4M8_9PLEO</name>
<evidence type="ECO:0000313" key="2">
    <source>
        <dbReference type="Proteomes" id="UP001153331"/>
    </source>
</evidence>
<organism evidence="1 2">
    <name type="scientific">Boeremia exigua</name>
    <dbReference type="NCBI Taxonomy" id="749465"/>
    <lineage>
        <taxon>Eukaryota</taxon>
        <taxon>Fungi</taxon>
        <taxon>Dikarya</taxon>
        <taxon>Ascomycota</taxon>
        <taxon>Pezizomycotina</taxon>
        <taxon>Dothideomycetes</taxon>
        <taxon>Pleosporomycetidae</taxon>
        <taxon>Pleosporales</taxon>
        <taxon>Pleosporineae</taxon>
        <taxon>Didymellaceae</taxon>
        <taxon>Boeremia</taxon>
    </lineage>
</organism>
<keyword evidence="2" id="KW-1185">Reference proteome</keyword>
<comment type="caution">
    <text evidence="1">The sequence shown here is derived from an EMBL/GenBank/DDBJ whole genome shotgun (WGS) entry which is preliminary data.</text>
</comment>
<dbReference type="EMBL" id="JAPHNI010000510">
    <property type="protein sequence ID" value="KAJ8110332.1"/>
    <property type="molecule type" value="Genomic_DNA"/>
</dbReference>
<dbReference type="Proteomes" id="UP001153331">
    <property type="component" value="Unassembled WGS sequence"/>
</dbReference>
<sequence>MYPIPIKEYNFATLISSFKPFFSKPVFLSKVSILALSIFSLLCQNSLFEDYIPASEMAGDNGIYLYTPSKEACVIAAGLFGGSALFHIFQLFRSRAWFYTSFVVGSLMMTAGYAFRFISAKDPAELKPYIAQSLFIILPPSLYAATIYMIYGRLVVFVNATEASIIRPTLVTKVFVCGDVLAFLMQASGGGMMAQVSMADMGQKIMLFGLFVQLLFLGFFLFIALIFWKRMSKSSKQYAVPQYGKHSWDQLLKLVLGAAVIVILRCVFRVIEFAQGHSGYLVSHEIYMYIFDAAPMLCVQVMMHFVYAAKVFGVGRHSRLGKTESVIDLYSRDQAPQTRVTRRTASPPLNTSATTTPQPEVTSNDIYPTQYLSNTSTDSSLYTLSDLALLHHWTLVTSPSIVQSPSVNYIWQVAFPQFAFTDDALMERILSIAALHRAYLDPIHRHSAMLVAGQHHSRAIQGLMDSLHGDSNPNSGNAIFANAVLTSFYAFISFGPLYSDEHTVTATHTSRVLGASWIPLLRGLAPVVDRVREQVAAGPLGSLLDIHKWMELQPSLEDDDDDKCLDHTKGLWSQGSYSDEEKDTYNQTLYTLRQCNMWLKCSQSWHDDTSSRKANYGPWSGPFIWVFVTPESYFRLLEQRQVPAMVLYACFGALVHRMNHYWWMEGCGKSIVEVVDQCLGPYWNEWLKWAQRVVQSEAPT</sequence>
<evidence type="ECO:0000313" key="1">
    <source>
        <dbReference type="EMBL" id="KAJ8110332.1"/>
    </source>
</evidence>
<accession>A0ACC2I4M8</accession>
<gene>
    <name evidence="1" type="ORF">OPT61_g6800</name>
</gene>